<protein>
    <recommendedName>
        <fullName evidence="2">RGS domain-containing protein</fullName>
    </recommendedName>
</protein>
<feature type="compositionally biased region" description="Polar residues" evidence="1">
    <location>
        <begin position="10"/>
        <end position="26"/>
    </location>
</feature>
<gene>
    <name evidence="3" type="primary">Cnig_chr_V.g21789</name>
    <name evidence="3" type="ORF">B9Z55_021789</name>
</gene>
<feature type="domain" description="RGS" evidence="2">
    <location>
        <begin position="42"/>
        <end position="158"/>
    </location>
</feature>
<dbReference type="Pfam" id="PF00615">
    <property type="entry name" value="RGS"/>
    <property type="match status" value="1"/>
</dbReference>
<dbReference type="InterPro" id="IPR044926">
    <property type="entry name" value="RGS_subdomain_2"/>
</dbReference>
<dbReference type="Proteomes" id="UP000230233">
    <property type="component" value="Chromosome V"/>
</dbReference>
<dbReference type="InterPro" id="IPR016137">
    <property type="entry name" value="RGS"/>
</dbReference>
<evidence type="ECO:0000313" key="3">
    <source>
        <dbReference type="EMBL" id="PIC30598.1"/>
    </source>
</evidence>
<dbReference type="PROSITE" id="PS50132">
    <property type="entry name" value="RGS"/>
    <property type="match status" value="1"/>
</dbReference>
<dbReference type="AlphaFoldDB" id="A0A2G5TTM5"/>
<evidence type="ECO:0000313" key="4">
    <source>
        <dbReference type="Proteomes" id="UP000230233"/>
    </source>
</evidence>
<comment type="caution">
    <text evidence="3">The sequence shown here is derived from an EMBL/GenBank/DDBJ whole genome shotgun (WGS) entry which is preliminary data.</text>
</comment>
<sequence length="162" mass="18906">MSKFFKKKTSITPAASSSGSTSNNPFLETPLTRELVTSWSTSLDTLLACQRGREQFFKFCEQEHSEENLDFWEHCEALKRKTDQQDIRGFAQRMFKKFFNEAGKHELGVGKEIKDGIRREMMNPTIHTYDVAQAFIYSLMQLECYPRFIQSQMYKDLKTSAM</sequence>
<dbReference type="Gene3D" id="1.10.167.10">
    <property type="entry name" value="Regulator of G-protein Signalling 4, domain 2"/>
    <property type="match status" value="1"/>
</dbReference>
<dbReference type="PANTHER" id="PTHR10845:SF254">
    <property type="entry name" value="RGS DOMAIN-CONTAINING PROTEIN-RELATED"/>
    <property type="match status" value="1"/>
</dbReference>
<dbReference type="STRING" id="1611254.A0A2G5TTM5"/>
<keyword evidence="4" id="KW-1185">Reference proteome</keyword>
<evidence type="ECO:0000256" key="1">
    <source>
        <dbReference type="SAM" id="MobiDB-lite"/>
    </source>
</evidence>
<dbReference type="SMART" id="SM00315">
    <property type="entry name" value="RGS"/>
    <property type="match status" value="1"/>
</dbReference>
<dbReference type="SUPFAM" id="SSF48097">
    <property type="entry name" value="Regulator of G-protein signaling, RGS"/>
    <property type="match status" value="1"/>
</dbReference>
<dbReference type="PANTHER" id="PTHR10845">
    <property type="entry name" value="REGULATOR OF G PROTEIN SIGNALING"/>
    <property type="match status" value="1"/>
</dbReference>
<dbReference type="OrthoDB" id="196547at2759"/>
<dbReference type="EMBL" id="PDUG01000005">
    <property type="protein sequence ID" value="PIC30598.1"/>
    <property type="molecule type" value="Genomic_DNA"/>
</dbReference>
<reference evidence="4" key="1">
    <citation type="submission" date="2017-10" db="EMBL/GenBank/DDBJ databases">
        <title>Rapid genome shrinkage in a self-fertile nematode reveals novel sperm competition proteins.</title>
        <authorList>
            <person name="Yin D."/>
            <person name="Schwarz E.M."/>
            <person name="Thomas C.G."/>
            <person name="Felde R.L."/>
            <person name="Korf I.F."/>
            <person name="Cutter A.D."/>
            <person name="Schartner C.M."/>
            <person name="Ralston E.J."/>
            <person name="Meyer B.J."/>
            <person name="Haag E.S."/>
        </authorList>
    </citation>
    <scope>NUCLEOTIDE SEQUENCE [LARGE SCALE GENOMIC DNA]</scope>
    <source>
        <strain evidence="4">JU1422</strain>
    </source>
</reference>
<evidence type="ECO:0000259" key="2">
    <source>
        <dbReference type="PROSITE" id="PS50132"/>
    </source>
</evidence>
<dbReference type="InterPro" id="IPR036305">
    <property type="entry name" value="RGS_sf"/>
</dbReference>
<organism evidence="3 4">
    <name type="scientific">Caenorhabditis nigoni</name>
    <dbReference type="NCBI Taxonomy" id="1611254"/>
    <lineage>
        <taxon>Eukaryota</taxon>
        <taxon>Metazoa</taxon>
        <taxon>Ecdysozoa</taxon>
        <taxon>Nematoda</taxon>
        <taxon>Chromadorea</taxon>
        <taxon>Rhabditida</taxon>
        <taxon>Rhabditina</taxon>
        <taxon>Rhabditomorpha</taxon>
        <taxon>Rhabditoidea</taxon>
        <taxon>Rhabditidae</taxon>
        <taxon>Peloderinae</taxon>
        <taxon>Caenorhabditis</taxon>
    </lineage>
</organism>
<dbReference type="PRINTS" id="PR01301">
    <property type="entry name" value="RGSPROTEIN"/>
</dbReference>
<proteinExistence type="predicted"/>
<feature type="region of interest" description="Disordered" evidence="1">
    <location>
        <begin position="1"/>
        <end position="26"/>
    </location>
</feature>
<name>A0A2G5TTM5_9PELO</name>
<accession>A0A2G5TTM5</accession>